<evidence type="ECO:0000256" key="5">
    <source>
        <dbReference type="SAM" id="Coils"/>
    </source>
</evidence>
<evidence type="ECO:0000313" key="9">
    <source>
        <dbReference type="Proteomes" id="UP000007963"/>
    </source>
</evidence>
<dbReference type="GO" id="GO:0005634">
    <property type="term" value="C:nucleus"/>
    <property type="evidence" value="ECO:0007669"/>
    <property type="project" value="UniProtKB-SubCell"/>
</dbReference>
<feature type="compositionally biased region" description="Polar residues" evidence="6">
    <location>
        <begin position="930"/>
        <end position="943"/>
    </location>
</feature>
<feature type="compositionally biased region" description="Polar residues" evidence="6">
    <location>
        <begin position="422"/>
        <end position="442"/>
    </location>
</feature>
<dbReference type="HOGENOM" id="CLU_294729_0_0_1"/>
<feature type="compositionally biased region" description="Basic and acidic residues" evidence="6">
    <location>
        <begin position="913"/>
        <end position="922"/>
    </location>
</feature>
<dbReference type="GO" id="GO:0005778">
    <property type="term" value="C:peroxisomal membrane"/>
    <property type="evidence" value="ECO:0007669"/>
    <property type="project" value="TreeGrafter"/>
</dbReference>
<feature type="compositionally biased region" description="Polar residues" evidence="6">
    <location>
        <begin position="230"/>
        <end position="245"/>
    </location>
</feature>
<accession>Q0C7X1</accession>
<dbReference type="PANTHER" id="PTHR13299">
    <property type="entry name" value="PEROXISOMAL MEMBRANE PROTEIN PEX16"/>
    <property type="match status" value="1"/>
</dbReference>
<dbReference type="Pfam" id="PF08610">
    <property type="entry name" value="Pex16"/>
    <property type="match status" value="1"/>
</dbReference>
<evidence type="ECO:0000256" key="2">
    <source>
        <dbReference type="ARBA" id="ARBA00009505"/>
    </source>
</evidence>
<organism evidence="8 9">
    <name type="scientific">Aspergillus terreus (strain NIH 2624 / FGSC A1156)</name>
    <dbReference type="NCBI Taxonomy" id="341663"/>
    <lineage>
        <taxon>Eukaryota</taxon>
        <taxon>Fungi</taxon>
        <taxon>Dikarya</taxon>
        <taxon>Ascomycota</taxon>
        <taxon>Pezizomycotina</taxon>
        <taxon>Eurotiomycetes</taxon>
        <taxon>Eurotiomycetidae</taxon>
        <taxon>Eurotiales</taxon>
        <taxon>Aspergillaceae</taxon>
        <taxon>Aspergillus</taxon>
        <taxon>Aspergillus subgen. Circumdati</taxon>
    </lineage>
</organism>
<evidence type="ECO:0000259" key="7">
    <source>
        <dbReference type="Pfam" id="PF08573"/>
    </source>
</evidence>
<keyword evidence="5" id="KW-0175">Coiled coil</keyword>
<dbReference type="Pfam" id="PF08573">
    <property type="entry name" value="SAE2"/>
    <property type="match status" value="1"/>
</dbReference>
<gene>
    <name evidence="8" type="ORF">ATEG_10213</name>
</gene>
<dbReference type="STRING" id="341663.Q0C7X1"/>
<dbReference type="EMBL" id="CH476609">
    <property type="protein sequence ID" value="EAU29662.1"/>
    <property type="molecule type" value="Genomic_DNA"/>
</dbReference>
<feature type="domain" description="DNA endonuclease activator Ctp1 C-terminal" evidence="7">
    <location>
        <begin position="553"/>
        <end position="660"/>
    </location>
</feature>
<dbReference type="GO" id="GO:0006281">
    <property type="term" value="P:DNA repair"/>
    <property type="evidence" value="ECO:0007669"/>
    <property type="project" value="InterPro"/>
</dbReference>
<feature type="region of interest" description="Disordered" evidence="6">
    <location>
        <begin position="909"/>
        <end position="943"/>
    </location>
</feature>
<dbReference type="AlphaFoldDB" id="Q0C7X1"/>
<evidence type="ECO:0000256" key="1">
    <source>
        <dbReference type="ARBA" id="ARBA00004123"/>
    </source>
</evidence>
<feature type="region of interest" description="Disordered" evidence="6">
    <location>
        <begin position="180"/>
        <end position="270"/>
    </location>
</feature>
<reference evidence="9" key="1">
    <citation type="submission" date="2005-09" db="EMBL/GenBank/DDBJ databases">
        <title>Annotation of the Aspergillus terreus NIH2624 genome.</title>
        <authorList>
            <person name="Birren B.W."/>
            <person name="Lander E.S."/>
            <person name="Galagan J.E."/>
            <person name="Nusbaum C."/>
            <person name="Devon K."/>
            <person name="Henn M."/>
            <person name="Ma L.-J."/>
            <person name="Jaffe D.B."/>
            <person name="Butler J."/>
            <person name="Alvarez P."/>
            <person name="Gnerre S."/>
            <person name="Grabherr M."/>
            <person name="Kleber M."/>
            <person name="Mauceli E.W."/>
            <person name="Brockman W."/>
            <person name="Rounsley S."/>
            <person name="Young S.K."/>
            <person name="LaButti K."/>
            <person name="Pushparaj V."/>
            <person name="DeCaprio D."/>
            <person name="Crawford M."/>
            <person name="Koehrsen M."/>
            <person name="Engels R."/>
            <person name="Montgomery P."/>
            <person name="Pearson M."/>
            <person name="Howarth C."/>
            <person name="Larson L."/>
            <person name="Luoma S."/>
            <person name="White J."/>
            <person name="Alvarado L."/>
            <person name="Kodira C.D."/>
            <person name="Zeng Q."/>
            <person name="Oleary S."/>
            <person name="Yandava C."/>
            <person name="Denning D.W."/>
            <person name="Nierman W.C."/>
            <person name="Milne T."/>
            <person name="Madden K."/>
        </authorList>
    </citation>
    <scope>NUCLEOTIDE SEQUENCE [LARGE SCALE GENOMIC DNA]</scope>
    <source>
        <strain evidence="9">NIH 2624 / FGSC A1156</strain>
    </source>
</reference>
<feature type="region of interest" description="Disordered" evidence="6">
    <location>
        <begin position="409"/>
        <end position="474"/>
    </location>
</feature>
<sequence length="1121" mass="127708">MDTLSRLHASVTQTIENAFETACEQLEAELLHHEERARKAEERAQLAEEARDVASAEIEALKREIENLREELNQKDTDLESIKTCQRLKERYSPQHLLALPDIEDPSSRKLDEKERAVLGGKYVELYDDAQTLATSSGALRQRIKQHKQKLCDWNERLLNDQFTITANNGTIVRFKRVQCSAGGQRPTRHTLDHEVTDRALTPRLPSPKTRSAGDERTETFQTGHAPLQPAQTDLSELASTQSGSSPGGEREAIERDTPAADDTHAAGTLKRKRAFRQGVSGTRDCGVMQKVIEPILIKSESLSSSPPRAFSVPIGTQDLDEVGDTVETPTRKKARGTVQFQDGAQSPTRSRNDWHSSNFKTPSKRSSILQPLDTNRPVHSRVSDRSVGKSSEKPKKYAISALAEDGDENNIDFRGRKRPTNPVSAYKLQSTTPKTDNVSTTRRLDDLLEQPLPPRQPLLSKGKTKTKHDRAAVPAAALRGPEARNIVPAARPVHRSPNPEDQTSKVTYPLYEDTEPSPVLPEEEPYRCRPLHRLELDHFKINPDYNQGLDYAFDEVVRKKDERKCLSGCMRPGCCGDKFRTMARLNYKTSPAEDRKILEEYLGDDKHLLDGLTEEERKMYLEDAKARRLANSFGKHRHNHQRSSTPPGFWRTDMPDTQELEQDRQEAKKLEREKIKERYREAMRPGGRRDFWSPRGTSALMAWQTGKHVLWGSLTYPDVTSLSPYLSICWLLLHALFEMESAWNTKNRVPPALWQPSKWLPMYEDFVTKNASTVGQVESALRSLTYIIPGRYRDSEISSECVHSGVQLLSLYHDSLVSKVISRLPPTVPRPTPTPHSRYTKYWSSKSSLYHRVALTLQMVQYTELLWEMIARRRGEKVRWRIVVLIEVVKAICRLFLLRLTNSRPLVSPPLPEREVDPRTTEEEESDWNGMQTPVSEGSSDLSWTMPRTGLSLPTLPDVNDVSNYLISKVLTADDIKPPKALLHRVTGQGQLAEVLYILRPVVYALALQRWSGDKRSWRPWLIGFGMEYGCRQLAKADFRERVAGGLRGLTGLEREELRKRGWAMGWWFMRGAFYENITQPWLKGLTGKMKGKPLLDLVGSVIEDYEYLWDNFYFPTATL</sequence>
<dbReference type="GeneID" id="4319649"/>
<keyword evidence="4" id="KW-0539">Nucleus</keyword>
<feature type="region of interest" description="Disordered" evidence="6">
    <location>
        <begin position="635"/>
        <end position="654"/>
    </location>
</feature>
<dbReference type="GO" id="GO:0007031">
    <property type="term" value="P:peroxisome organization"/>
    <property type="evidence" value="ECO:0007669"/>
    <property type="project" value="TreeGrafter"/>
</dbReference>
<dbReference type="Proteomes" id="UP000007963">
    <property type="component" value="Unassembled WGS sequence"/>
</dbReference>
<comment type="similarity">
    <text evidence="2">Belongs to the peroxin-16 family.</text>
</comment>
<feature type="compositionally biased region" description="Basic and acidic residues" evidence="6">
    <location>
        <begin position="382"/>
        <end position="396"/>
    </location>
</feature>
<feature type="region of interest" description="Disordered" evidence="6">
    <location>
        <begin position="302"/>
        <end position="396"/>
    </location>
</feature>
<comment type="subcellular location">
    <subcellularLocation>
        <location evidence="1">Nucleus</location>
    </subcellularLocation>
</comment>
<dbReference type="eggNOG" id="KOG4546">
    <property type="taxonomic scope" value="Eukaryota"/>
</dbReference>
<feature type="compositionally biased region" description="Basic and acidic residues" evidence="6">
    <location>
        <begin position="249"/>
        <end position="265"/>
    </location>
</feature>
<keyword evidence="3" id="KW-0227">DNA damage</keyword>
<evidence type="ECO:0000256" key="6">
    <source>
        <dbReference type="SAM" id="MobiDB-lite"/>
    </source>
</evidence>
<dbReference type="InterPro" id="IPR013919">
    <property type="entry name" value="Pex16"/>
</dbReference>
<feature type="coiled-coil region" evidence="5">
    <location>
        <begin position="16"/>
        <end position="85"/>
    </location>
</feature>
<proteinExistence type="inferred from homology"/>
<dbReference type="InterPro" id="IPR013882">
    <property type="entry name" value="Ctp1_C"/>
</dbReference>
<dbReference type="RefSeq" id="XP_001209515.1">
    <property type="nucleotide sequence ID" value="XM_001209515.1"/>
</dbReference>
<feature type="compositionally biased region" description="Polar residues" evidence="6">
    <location>
        <begin position="339"/>
        <end position="374"/>
    </location>
</feature>
<name>Q0C7X1_ASPTN</name>
<evidence type="ECO:0000313" key="8">
    <source>
        <dbReference type="EMBL" id="EAU29662.1"/>
    </source>
</evidence>
<evidence type="ECO:0000256" key="3">
    <source>
        <dbReference type="ARBA" id="ARBA00022763"/>
    </source>
</evidence>
<dbReference type="VEuPathDB" id="FungiDB:ATEG_10213"/>
<dbReference type="PANTHER" id="PTHR13299:SF0">
    <property type="entry name" value="PEROXISOMAL MEMBRANE PROTEIN PEX16"/>
    <property type="match status" value="1"/>
</dbReference>
<dbReference type="OrthoDB" id="2021143at2759"/>
<protein>
    <recommendedName>
        <fullName evidence="7">DNA endonuclease activator Ctp1 C-terminal domain-containing protein</fullName>
    </recommendedName>
</protein>
<evidence type="ECO:0000256" key="4">
    <source>
        <dbReference type="ARBA" id="ARBA00023242"/>
    </source>
</evidence>